<comment type="caution">
    <text evidence="1">The sequence shown here is derived from an EMBL/GenBank/DDBJ whole genome shotgun (WGS) entry which is preliminary data.</text>
</comment>
<organism evidence="1">
    <name type="scientific">marine sediment metagenome</name>
    <dbReference type="NCBI Taxonomy" id="412755"/>
    <lineage>
        <taxon>unclassified sequences</taxon>
        <taxon>metagenomes</taxon>
        <taxon>ecological metagenomes</taxon>
    </lineage>
</organism>
<sequence>MNKPRIIVFSENDDDNFDWMSDGWNTINNSHTKKAQELMIKARKAIKKGNDVLNVIGRFRKAGFEVVRSN</sequence>
<dbReference type="EMBL" id="LAZR01011247">
    <property type="protein sequence ID" value="KKM62675.1"/>
    <property type="molecule type" value="Genomic_DNA"/>
</dbReference>
<name>A0A0F9LEQ4_9ZZZZ</name>
<dbReference type="AlphaFoldDB" id="A0A0F9LEQ4"/>
<gene>
    <name evidence="1" type="ORF">LCGC14_1519350</name>
</gene>
<reference evidence="1" key="1">
    <citation type="journal article" date="2015" name="Nature">
        <title>Complex archaea that bridge the gap between prokaryotes and eukaryotes.</title>
        <authorList>
            <person name="Spang A."/>
            <person name="Saw J.H."/>
            <person name="Jorgensen S.L."/>
            <person name="Zaremba-Niedzwiedzka K."/>
            <person name="Martijn J."/>
            <person name="Lind A.E."/>
            <person name="van Eijk R."/>
            <person name="Schleper C."/>
            <person name="Guy L."/>
            <person name="Ettema T.J."/>
        </authorList>
    </citation>
    <scope>NUCLEOTIDE SEQUENCE</scope>
</reference>
<proteinExistence type="predicted"/>
<evidence type="ECO:0000313" key="1">
    <source>
        <dbReference type="EMBL" id="KKM62675.1"/>
    </source>
</evidence>
<protein>
    <submittedName>
        <fullName evidence="1">Uncharacterized protein</fullName>
    </submittedName>
</protein>
<accession>A0A0F9LEQ4</accession>